<sequence length="64" mass="7480">MDKADLQKTVESLRHQLSHKRMNISESSNEMKRFVEGLEANDPLINPVDKRLNLWAERSKCDII</sequence>
<dbReference type="WBParaSite" id="RSKR_0001166250.1">
    <property type="protein sequence ID" value="RSKR_0001166250.1"/>
    <property type="gene ID" value="RSKR_0001166250"/>
</dbReference>
<accession>A0AC35UI20</accession>
<reference evidence="2" key="1">
    <citation type="submission" date="2016-11" db="UniProtKB">
        <authorList>
            <consortium name="WormBaseParasite"/>
        </authorList>
    </citation>
    <scope>IDENTIFICATION</scope>
    <source>
        <strain evidence="2">KR3021</strain>
    </source>
</reference>
<protein>
    <submittedName>
        <fullName evidence="2">Guanine nucleotide-binding protein subunit gamma</fullName>
    </submittedName>
</protein>
<organism evidence="1 2">
    <name type="scientific">Rhabditophanes sp. KR3021</name>
    <dbReference type="NCBI Taxonomy" id="114890"/>
    <lineage>
        <taxon>Eukaryota</taxon>
        <taxon>Metazoa</taxon>
        <taxon>Ecdysozoa</taxon>
        <taxon>Nematoda</taxon>
        <taxon>Chromadorea</taxon>
        <taxon>Rhabditida</taxon>
        <taxon>Tylenchina</taxon>
        <taxon>Panagrolaimomorpha</taxon>
        <taxon>Strongyloidoidea</taxon>
        <taxon>Alloionematidae</taxon>
        <taxon>Rhabditophanes</taxon>
    </lineage>
</organism>
<evidence type="ECO:0000313" key="2">
    <source>
        <dbReference type="WBParaSite" id="RSKR_0001166250.1"/>
    </source>
</evidence>
<evidence type="ECO:0000313" key="1">
    <source>
        <dbReference type="Proteomes" id="UP000095286"/>
    </source>
</evidence>
<dbReference type="Proteomes" id="UP000095286">
    <property type="component" value="Unplaced"/>
</dbReference>
<proteinExistence type="predicted"/>
<name>A0AC35UI20_9BILA</name>